<sequence>MLSRRRAPSIRKGCVCGAPDGPCGRRPANGFCRDTKNSIVTDGLPCPAARTLRANGAGTPGGRPPHPRSGAAAIEYDCRIMSRKTLLDPRRVREEIAQSAARLIAEDGLDYAGAKRKAARQLLGDSRVAGEWLPDNDQIEEELREYLALFQSDTQPDELRRLREVALDWMHRLAEFHPYVTGAVLNGTANAHSDIHLQAFTDNPKDVAIYLLNQNVQYDVSETRHFAGRADVETLSFLWRPRRDVDAIGIHLALYASDDLRGAVKADARGRVARADAAALRALVEAGKAPSEPE</sequence>
<accession>A0A6J5ER12</accession>
<dbReference type="AlphaFoldDB" id="A0A6J5ER12"/>
<evidence type="ECO:0000313" key="1">
    <source>
        <dbReference type="EMBL" id="CAB3767435.1"/>
    </source>
</evidence>
<protein>
    <recommendedName>
        <fullName evidence="3">UDP-N-acetylmuramate--alanine ligase</fullName>
    </recommendedName>
</protein>
<dbReference type="EMBL" id="CADIKG010000020">
    <property type="protein sequence ID" value="CAB3767435.1"/>
    <property type="molecule type" value="Genomic_DNA"/>
</dbReference>
<reference evidence="1 2" key="1">
    <citation type="submission" date="2020-04" db="EMBL/GenBank/DDBJ databases">
        <authorList>
            <person name="De Canck E."/>
        </authorList>
    </citation>
    <scope>NUCLEOTIDE SEQUENCE [LARGE SCALE GENOMIC DNA]</scope>
    <source>
        <strain evidence="1 2">LMG 29660</strain>
    </source>
</reference>
<evidence type="ECO:0008006" key="3">
    <source>
        <dbReference type="Google" id="ProtNLM"/>
    </source>
</evidence>
<proteinExistence type="predicted"/>
<gene>
    <name evidence="1" type="ORF">LMG29660_05817</name>
</gene>
<dbReference type="Proteomes" id="UP000494135">
    <property type="component" value="Unassembled WGS sequence"/>
</dbReference>
<name>A0A6J5ER12_9BURK</name>
<organism evidence="1 2">
    <name type="scientific">Burkholderia puraquae</name>
    <dbReference type="NCBI Taxonomy" id="1904757"/>
    <lineage>
        <taxon>Bacteria</taxon>
        <taxon>Pseudomonadati</taxon>
        <taxon>Pseudomonadota</taxon>
        <taxon>Betaproteobacteria</taxon>
        <taxon>Burkholderiales</taxon>
        <taxon>Burkholderiaceae</taxon>
        <taxon>Burkholderia</taxon>
        <taxon>Burkholderia cepacia complex</taxon>
    </lineage>
</organism>
<evidence type="ECO:0000313" key="2">
    <source>
        <dbReference type="Proteomes" id="UP000494135"/>
    </source>
</evidence>